<keyword evidence="2" id="KW-1185">Reference proteome</keyword>
<comment type="caution">
    <text evidence="1">The sequence shown here is derived from an EMBL/GenBank/DDBJ whole genome shotgun (WGS) entry which is preliminary data.</text>
</comment>
<proteinExistence type="predicted"/>
<protein>
    <submittedName>
        <fullName evidence="1">Uncharacterized protein</fullName>
    </submittedName>
</protein>
<dbReference type="AlphaFoldDB" id="A0A4Y7SUZ5"/>
<reference evidence="1 2" key="1">
    <citation type="journal article" date="2019" name="Nat. Ecol. Evol.">
        <title>Megaphylogeny resolves global patterns of mushroom evolution.</title>
        <authorList>
            <person name="Varga T."/>
            <person name="Krizsan K."/>
            <person name="Foldi C."/>
            <person name="Dima B."/>
            <person name="Sanchez-Garcia M."/>
            <person name="Sanchez-Ramirez S."/>
            <person name="Szollosi G.J."/>
            <person name="Szarkandi J.G."/>
            <person name="Papp V."/>
            <person name="Albert L."/>
            <person name="Andreopoulos W."/>
            <person name="Angelini C."/>
            <person name="Antonin V."/>
            <person name="Barry K.W."/>
            <person name="Bougher N.L."/>
            <person name="Buchanan P."/>
            <person name="Buyck B."/>
            <person name="Bense V."/>
            <person name="Catcheside P."/>
            <person name="Chovatia M."/>
            <person name="Cooper J."/>
            <person name="Damon W."/>
            <person name="Desjardin D."/>
            <person name="Finy P."/>
            <person name="Geml J."/>
            <person name="Haridas S."/>
            <person name="Hughes K."/>
            <person name="Justo A."/>
            <person name="Karasinski D."/>
            <person name="Kautmanova I."/>
            <person name="Kiss B."/>
            <person name="Kocsube S."/>
            <person name="Kotiranta H."/>
            <person name="LaButti K.M."/>
            <person name="Lechner B.E."/>
            <person name="Liimatainen K."/>
            <person name="Lipzen A."/>
            <person name="Lukacs Z."/>
            <person name="Mihaltcheva S."/>
            <person name="Morgado L.N."/>
            <person name="Niskanen T."/>
            <person name="Noordeloos M.E."/>
            <person name="Ohm R.A."/>
            <person name="Ortiz-Santana B."/>
            <person name="Ovrebo C."/>
            <person name="Racz N."/>
            <person name="Riley R."/>
            <person name="Savchenko A."/>
            <person name="Shiryaev A."/>
            <person name="Soop K."/>
            <person name="Spirin V."/>
            <person name="Szebenyi C."/>
            <person name="Tomsovsky M."/>
            <person name="Tulloss R.E."/>
            <person name="Uehling J."/>
            <person name="Grigoriev I.V."/>
            <person name="Vagvolgyi C."/>
            <person name="Papp T."/>
            <person name="Martin F.M."/>
            <person name="Miettinen O."/>
            <person name="Hibbett D.S."/>
            <person name="Nagy L.G."/>
        </authorList>
    </citation>
    <scope>NUCLEOTIDE SEQUENCE [LARGE SCALE GENOMIC DNA]</scope>
    <source>
        <strain evidence="1 2">FP101781</strain>
    </source>
</reference>
<organism evidence="1 2">
    <name type="scientific">Coprinellus micaceus</name>
    <name type="common">Glistening ink-cap mushroom</name>
    <name type="synonym">Coprinus micaceus</name>
    <dbReference type="NCBI Taxonomy" id="71717"/>
    <lineage>
        <taxon>Eukaryota</taxon>
        <taxon>Fungi</taxon>
        <taxon>Dikarya</taxon>
        <taxon>Basidiomycota</taxon>
        <taxon>Agaricomycotina</taxon>
        <taxon>Agaricomycetes</taxon>
        <taxon>Agaricomycetidae</taxon>
        <taxon>Agaricales</taxon>
        <taxon>Agaricineae</taxon>
        <taxon>Psathyrellaceae</taxon>
        <taxon>Coprinellus</taxon>
    </lineage>
</organism>
<evidence type="ECO:0000313" key="2">
    <source>
        <dbReference type="Proteomes" id="UP000298030"/>
    </source>
</evidence>
<gene>
    <name evidence="1" type="ORF">FA13DRAFT_1169669</name>
</gene>
<accession>A0A4Y7SUZ5</accession>
<sequence>MHVRQPPDSSYYSSLTHQKPFLPTMEEDSEEAVEESFSTKPWAANNCQNTGVSLGVTWCAPRPNCDSSASSATAFRHLDKHLGSFRYDKSLPPEGLLSVFSYPGRPTVISLQCNPTVPERHGDSRINQHTALDFDDSPFLPVNLNILAVDWSWCGPCTAPSLPQDGKGRQ</sequence>
<name>A0A4Y7SUZ5_COPMI</name>
<dbReference type="EMBL" id="QPFP01000057">
    <property type="protein sequence ID" value="TEB25438.1"/>
    <property type="molecule type" value="Genomic_DNA"/>
</dbReference>
<dbReference type="Proteomes" id="UP000298030">
    <property type="component" value="Unassembled WGS sequence"/>
</dbReference>
<evidence type="ECO:0000313" key="1">
    <source>
        <dbReference type="EMBL" id="TEB25438.1"/>
    </source>
</evidence>